<name>A0A8J4PUN3_9MYCE</name>
<dbReference type="Proteomes" id="UP000695562">
    <property type="component" value="Unassembled WGS sequence"/>
</dbReference>
<organism evidence="1 2">
    <name type="scientific">Polysphondylium violaceum</name>
    <dbReference type="NCBI Taxonomy" id="133409"/>
    <lineage>
        <taxon>Eukaryota</taxon>
        <taxon>Amoebozoa</taxon>
        <taxon>Evosea</taxon>
        <taxon>Eumycetozoa</taxon>
        <taxon>Dictyostelia</taxon>
        <taxon>Dictyosteliales</taxon>
        <taxon>Dictyosteliaceae</taxon>
        <taxon>Polysphondylium</taxon>
    </lineage>
</organism>
<sequence>MREITNYIPFVIQGDTFETILAPIGHPQMVQLVFPFESKQWMRYKIYGKNGALQIIESGPNAQPPIGPSKLFPVDEFSFWISIDIYKRDEHNFVETVKIKRSSVMGYRVIFLMNQY</sequence>
<gene>
    <name evidence="1" type="ORF">CYY_004744</name>
</gene>
<accession>A0A8J4PUN3</accession>
<comment type="caution">
    <text evidence="1">The sequence shown here is derived from an EMBL/GenBank/DDBJ whole genome shotgun (WGS) entry which is preliminary data.</text>
</comment>
<protein>
    <submittedName>
        <fullName evidence="1">Uncharacterized protein</fullName>
    </submittedName>
</protein>
<dbReference type="AlphaFoldDB" id="A0A8J4PUN3"/>
<keyword evidence="2" id="KW-1185">Reference proteome</keyword>
<dbReference type="OrthoDB" id="13976at2759"/>
<proteinExistence type="predicted"/>
<evidence type="ECO:0000313" key="1">
    <source>
        <dbReference type="EMBL" id="KAF2073957.1"/>
    </source>
</evidence>
<reference evidence="1" key="1">
    <citation type="submission" date="2020-01" db="EMBL/GenBank/DDBJ databases">
        <title>Development of genomics and gene disruption for Polysphondylium violaceum indicates a role for the polyketide synthase stlB in stalk morphogenesis.</title>
        <authorList>
            <person name="Narita B."/>
            <person name="Kawabe Y."/>
            <person name="Kin K."/>
            <person name="Saito T."/>
            <person name="Gibbs R."/>
            <person name="Kuspa A."/>
            <person name="Muzny D."/>
            <person name="Queller D."/>
            <person name="Richards S."/>
            <person name="Strassman J."/>
            <person name="Sucgang R."/>
            <person name="Worley K."/>
            <person name="Schaap P."/>
        </authorList>
    </citation>
    <scope>NUCLEOTIDE SEQUENCE</scope>
    <source>
        <strain evidence="1">QSvi11</strain>
    </source>
</reference>
<evidence type="ECO:0000313" key="2">
    <source>
        <dbReference type="Proteomes" id="UP000695562"/>
    </source>
</evidence>
<dbReference type="EMBL" id="AJWJ01000173">
    <property type="protein sequence ID" value="KAF2073957.1"/>
    <property type="molecule type" value="Genomic_DNA"/>
</dbReference>